<organism evidence="5 6">
    <name type="scientific">Polymorphospora rubra</name>
    <dbReference type="NCBI Taxonomy" id="338584"/>
    <lineage>
        <taxon>Bacteria</taxon>
        <taxon>Bacillati</taxon>
        <taxon>Actinomycetota</taxon>
        <taxon>Actinomycetes</taxon>
        <taxon>Micromonosporales</taxon>
        <taxon>Micromonosporaceae</taxon>
        <taxon>Polymorphospora</taxon>
    </lineage>
</organism>
<dbReference type="PANTHER" id="PTHR30483">
    <property type="entry name" value="LEUCINE-SPECIFIC-BINDING PROTEIN"/>
    <property type="match status" value="1"/>
</dbReference>
<comment type="similarity">
    <text evidence="1">Belongs to the leucine-binding protein family.</text>
</comment>
<dbReference type="PROSITE" id="PS51257">
    <property type="entry name" value="PROKAR_LIPOPROTEIN"/>
    <property type="match status" value="1"/>
</dbReference>
<gene>
    <name evidence="5" type="ORF">Prubr_15550</name>
</gene>
<name>A0A810MVF0_9ACTN</name>
<evidence type="ECO:0000256" key="1">
    <source>
        <dbReference type="ARBA" id="ARBA00010062"/>
    </source>
</evidence>
<dbReference type="PANTHER" id="PTHR30483:SF38">
    <property type="entry name" value="BLR7848 PROTEIN"/>
    <property type="match status" value="1"/>
</dbReference>
<keyword evidence="2 3" id="KW-0732">Signal</keyword>
<keyword evidence="6" id="KW-1185">Reference proteome</keyword>
<proteinExistence type="inferred from homology"/>
<feature type="domain" description="Leucine-binding protein" evidence="4">
    <location>
        <begin position="36"/>
        <end position="380"/>
    </location>
</feature>
<dbReference type="RefSeq" id="WP_212822943.1">
    <property type="nucleotide sequence ID" value="NZ_AP023359.1"/>
</dbReference>
<dbReference type="Proteomes" id="UP000680866">
    <property type="component" value="Chromosome"/>
</dbReference>
<evidence type="ECO:0000256" key="3">
    <source>
        <dbReference type="SAM" id="SignalP"/>
    </source>
</evidence>
<feature type="signal peptide" evidence="3">
    <location>
        <begin position="1"/>
        <end position="22"/>
    </location>
</feature>
<dbReference type="EMBL" id="AP023359">
    <property type="protein sequence ID" value="BCJ64534.1"/>
    <property type="molecule type" value="Genomic_DNA"/>
</dbReference>
<dbReference type="InterPro" id="IPR028081">
    <property type="entry name" value="Leu-bd"/>
</dbReference>
<dbReference type="KEGG" id="pry:Prubr_15550"/>
<evidence type="ECO:0000313" key="5">
    <source>
        <dbReference type="EMBL" id="BCJ64534.1"/>
    </source>
</evidence>
<evidence type="ECO:0000313" key="6">
    <source>
        <dbReference type="Proteomes" id="UP000680866"/>
    </source>
</evidence>
<dbReference type="Gene3D" id="3.40.50.2300">
    <property type="match status" value="2"/>
</dbReference>
<feature type="chain" id="PRO_5038535171" evidence="3">
    <location>
        <begin position="23"/>
        <end position="394"/>
    </location>
</feature>
<accession>A0A810MVF0</accession>
<dbReference type="InterPro" id="IPR028082">
    <property type="entry name" value="Peripla_BP_I"/>
</dbReference>
<evidence type="ECO:0000256" key="2">
    <source>
        <dbReference type="ARBA" id="ARBA00022729"/>
    </source>
</evidence>
<protein>
    <submittedName>
        <fullName evidence="5">Branched-chain amino acid ABC transporter</fullName>
    </submittedName>
</protein>
<evidence type="ECO:0000259" key="4">
    <source>
        <dbReference type="Pfam" id="PF13458"/>
    </source>
</evidence>
<reference evidence="5" key="1">
    <citation type="submission" date="2020-08" db="EMBL/GenBank/DDBJ databases">
        <title>Whole genome shotgun sequence of Polymorphospora rubra NBRC 101157.</title>
        <authorList>
            <person name="Komaki H."/>
            <person name="Tamura T."/>
        </authorList>
    </citation>
    <scope>NUCLEOTIDE SEQUENCE</scope>
    <source>
        <strain evidence="5">NBRC 101157</strain>
    </source>
</reference>
<sequence>MRRIRSVSITALTAAVLASSLAGCQFTQEERDTREIVVGADLELSGSAAAYGEAYRRALELKAEQLNESGVLGDRRIRVDIKDNRSDANESLRNVSDFAKNNSVSAVIMGGCSECAIGALPAITENKLPTVALAPANDVASPAAERRYMFKLGLNAADSAAALVGELRRKEVTRAALLHTDDSYGQEGQAALTAEFQKANIRLTRTQAVKADATNIDSAVRSAASGNTDALVVWTGPEQALMAASAARQANFDGELYFDAAAASGLFFGGNASESTNGATMVFTQTMVIDDVIATTPAKAARKQWFRDYTARYGGYDGISSFAADALQLVADSVLGGDGTSGSPNRDGIRDVLETSQFDGLSGPIRMTPDNHSGLMPQALTMLVARSGRWRLAG</sequence>
<dbReference type="InterPro" id="IPR051010">
    <property type="entry name" value="BCAA_transport"/>
</dbReference>
<dbReference type="Pfam" id="PF13458">
    <property type="entry name" value="Peripla_BP_6"/>
    <property type="match status" value="1"/>
</dbReference>
<dbReference type="AlphaFoldDB" id="A0A810MVF0"/>
<dbReference type="SUPFAM" id="SSF53822">
    <property type="entry name" value="Periplasmic binding protein-like I"/>
    <property type="match status" value="1"/>
</dbReference>